<evidence type="ECO:0000256" key="1">
    <source>
        <dbReference type="SAM" id="Phobius"/>
    </source>
</evidence>
<comment type="caution">
    <text evidence="2">The sequence shown here is derived from an EMBL/GenBank/DDBJ whole genome shotgun (WGS) entry which is preliminary data.</text>
</comment>
<protein>
    <submittedName>
        <fullName evidence="2">Uncharacterized protein</fullName>
    </submittedName>
</protein>
<feature type="transmembrane region" description="Helical" evidence="1">
    <location>
        <begin position="56"/>
        <end position="76"/>
    </location>
</feature>
<reference evidence="2 3" key="2">
    <citation type="submission" date="2019-01" db="EMBL/GenBank/DDBJ databases">
        <title>The decoding of complex shrimp genome reveals the adaptation for benthos swimmer, frequently molting mechanism and breeding impact on genome.</title>
        <authorList>
            <person name="Sun Y."/>
            <person name="Gao Y."/>
            <person name="Yu Y."/>
        </authorList>
    </citation>
    <scope>NUCLEOTIDE SEQUENCE [LARGE SCALE GENOMIC DNA]</scope>
    <source>
        <tissue evidence="2">Muscle</tissue>
    </source>
</reference>
<reference evidence="2 3" key="1">
    <citation type="submission" date="2018-04" db="EMBL/GenBank/DDBJ databases">
        <authorList>
            <person name="Zhang X."/>
            <person name="Yuan J."/>
            <person name="Li F."/>
            <person name="Xiang J."/>
        </authorList>
    </citation>
    <scope>NUCLEOTIDE SEQUENCE [LARGE SCALE GENOMIC DNA]</scope>
    <source>
        <tissue evidence="2">Muscle</tissue>
    </source>
</reference>
<dbReference type="STRING" id="6689.A0A3R7M708"/>
<keyword evidence="1" id="KW-0812">Transmembrane</keyword>
<keyword evidence="3" id="KW-1185">Reference proteome</keyword>
<dbReference type="Proteomes" id="UP000283509">
    <property type="component" value="Unassembled WGS sequence"/>
</dbReference>
<sequence length="412" mass="45818">MFFTRFLFLSHIPTAIYILLFPLPPLSFLSLLLPRFFLSFFFSITSFSFTSLFHCLLLPLIIFSSVFCFPLFLSYLSSHRLINSLKPPPSPPLSAQSPPVHPSLALSFSYFYHSPSFSPLLFSDHRILLSPLSAQSPPFPPPSSPSFMYFPPLFPSPPLPPPLPRPTPSSPTFPLLFFSGHRFFPPSTLPSPVPLVTPSLPSFTLSPPFSSPFLFRSSPFSSISASSSSFSGIFCTSTRSSSLTSLFTLLSHTFSSPFSLAFFSNRFFFFFSLFLISPFPILSHTFRLPLSLPSFQSSLSFFSNFSLSTHLHPLPLSLSFFPVIAFTPFRLSSPPLSLSFFSSQSQPSPPSFAYPLPLFPSPSFSVKFLPFPPSPPSFRSSLSFFSNFSLSNPHLPLAYPLPLLSVSAFFLL</sequence>
<dbReference type="EMBL" id="QCYY01001858">
    <property type="protein sequence ID" value="ROT74693.1"/>
    <property type="molecule type" value="Genomic_DNA"/>
</dbReference>
<dbReference type="AlphaFoldDB" id="A0A3R7M708"/>
<keyword evidence="1" id="KW-1133">Transmembrane helix</keyword>
<feature type="transmembrane region" description="Helical" evidence="1">
    <location>
        <begin position="267"/>
        <end position="290"/>
    </location>
</feature>
<accession>A0A3R7M708</accession>
<gene>
    <name evidence="2" type="ORF">C7M84_006794</name>
</gene>
<keyword evidence="1" id="KW-0472">Membrane</keyword>
<evidence type="ECO:0000313" key="3">
    <source>
        <dbReference type="Proteomes" id="UP000283509"/>
    </source>
</evidence>
<feature type="transmembrane region" description="Helical" evidence="1">
    <location>
        <begin position="6"/>
        <end position="24"/>
    </location>
</feature>
<evidence type="ECO:0000313" key="2">
    <source>
        <dbReference type="EMBL" id="ROT74693.1"/>
    </source>
</evidence>
<proteinExistence type="predicted"/>
<name>A0A3R7M708_PENVA</name>
<organism evidence="2 3">
    <name type="scientific">Penaeus vannamei</name>
    <name type="common">Whiteleg shrimp</name>
    <name type="synonym">Litopenaeus vannamei</name>
    <dbReference type="NCBI Taxonomy" id="6689"/>
    <lineage>
        <taxon>Eukaryota</taxon>
        <taxon>Metazoa</taxon>
        <taxon>Ecdysozoa</taxon>
        <taxon>Arthropoda</taxon>
        <taxon>Crustacea</taxon>
        <taxon>Multicrustacea</taxon>
        <taxon>Malacostraca</taxon>
        <taxon>Eumalacostraca</taxon>
        <taxon>Eucarida</taxon>
        <taxon>Decapoda</taxon>
        <taxon>Dendrobranchiata</taxon>
        <taxon>Penaeoidea</taxon>
        <taxon>Penaeidae</taxon>
        <taxon>Penaeus</taxon>
    </lineage>
</organism>